<evidence type="ECO:0000256" key="8">
    <source>
        <dbReference type="SAM" id="MobiDB-lite"/>
    </source>
</evidence>
<dbReference type="PANTHER" id="PTHR30472">
    <property type="entry name" value="FERRIC ENTEROBACTIN TRANSPORT SYSTEM PERMEASE PROTEIN"/>
    <property type="match status" value="1"/>
</dbReference>
<keyword evidence="4" id="KW-1003">Cell membrane</keyword>
<dbReference type="InterPro" id="IPR037294">
    <property type="entry name" value="ABC_BtuC-like"/>
</dbReference>
<dbReference type="GO" id="GO:0005886">
    <property type="term" value="C:plasma membrane"/>
    <property type="evidence" value="ECO:0007669"/>
    <property type="project" value="UniProtKB-SubCell"/>
</dbReference>
<evidence type="ECO:0000256" key="2">
    <source>
        <dbReference type="ARBA" id="ARBA00007935"/>
    </source>
</evidence>
<evidence type="ECO:0000256" key="7">
    <source>
        <dbReference type="ARBA" id="ARBA00023136"/>
    </source>
</evidence>
<keyword evidence="7 9" id="KW-0472">Membrane</keyword>
<evidence type="ECO:0000256" key="3">
    <source>
        <dbReference type="ARBA" id="ARBA00022448"/>
    </source>
</evidence>
<dbReference type="PANTHER" id="PTHR30472:SF25">
    <property type="entry name" value="ABC TRANSPORTER PERMEASE PROTEIN MJ0876-RELATED"/>
    <property type="match status" value="1"/>
</dbReference>
<reference evidence="11 12" key="1">
    <citation type="submission" date="2018-10" db="EMBL/GenBank/DDBJ databases">
        <title>Genomic Encyclopedia of Archaeal and Bacterial Type Strains, Phase II (KMG-II): from individual species to whole genera.</title>
        <authorList>
            <person name="Goeker M."/>
        </authorList>
    </citation>
    <scope>NUCLEOTIDE SEQUENCE [LARGE SCALE GENOMIC DNA]</scope>
    <source>
        <strain evidence="12">ATCC 35512 / DSM 2944 / CIP 106514 / LMD 82.5 / NBRC 102493 / NCCB 82005 / GB17</strain>
        <strain evidence="11">DSM 2944</strain>
    </source>
</reference>
<geneLocation type="plasmid" evidence="13">
    <name>ppan2</name>
</geneLocation>
<feature type="transmembrane region" description="Helical" evidence="9">
    <location>
        <begin position="87"/>
        <end position="107"/>
    </location>
</feature>
<dbReference type="KEGG" id="ppan:ESD82_08495"/>
<dbReference type="Proteomes" id="UP000326453">
    <property type="component" value="Plasmid pPAN2"/>
</dbReference>
<dbReference type="Proteomes" id="UP000273626">
    <property type="component" value="Unassembled WGS sequence"/>
</dbReference>
<evidence type="ECO:0000313" key="10">
    <source>
        <dbReference type="EMBL" id="QFG36256.1"/>
    </source>
</evidence>
<evidence type="ECO:0000256" key="4">
    <source>
        <dbReference type="ARBA" id="ARBA00022475"/>
    </source>
</evidence>
<keyword evidence="12" id="KW-1185">Reference proteome</keyword>
<dbReference type="InterPro" id="IPR000522">
    <property type="entry name" value="ABC_transptr_permease_BtuC"/>
</dbReference>
<evidence type="ECO:0000313" key="13">
    <source>
        <dbReference type="Proteomes" id="UP000326453"/>
    </source>
</evidence>
<reference evidence="10 13" key="2">
    <citation type="submission" date="2019-01" db="EMBL/GenBank/DDBJ databases">
        <title>Complete Genome Sequence and Annotation of the Paracoccus pantotrophus type strain DSM 2944.</title>
        <authorList>
            <person name="Bockwoldt J.A."/>
            <person name="Zimmermann M."/>
            <person name="Tiso T."/>
            <person name="Blank L.M."/>
        </authorList>
    </citation>
    <scope>NUCLEOTIDE SEQUENCE [LARGE SCALE GENOMIC DNA]</scope>
    <source>
        <strain evidence="10 13">DSM 2944</strain>
        <plasmid evidence="13">ppan2</plasmid>
        <plasmid evidence="10">pPAN2</plasmid>
    </source>
</reference>
<dbReference type="EMBL" id="RBLI01000003">
    <property type="protein sequence ID" value="RKS43168.1"/>
    <property type="molecule type" value="Genomic_DNA"/>
</dbReference>
<sequence length="474" mass="48350">MPRGILALLAGAALGLAGALMQAVLRNPLADPTTPGTASGAQLAIVAATIHAPGWLAGGNLPVALAGAGAATFLIMALGARRGFAPVTVTFAGMLVGLMASALATAMTRTQGHYLLSRVMWNGGVLAQVDRSGSRNMALALLPALASAAALARPLMVMSLGPEGAWAGPAAGAAAPCHAAAGGGAVGHGLAEIGLVGFVGLGRGAAGRGGGDPAAADREPDDRARAEPLRDHWTGSGVIEAALWLCRSVSLWLTRRPRRAAVRHGRREAALVAAEGDPPAGAGPGLRAGLPGVRVGAFMHQGSPEALDEDGVEAAPLPSIEMRVPARFSRSTQAQDVNCEARSAFMISGGPQWWTASFRAATQKSAAGVFEMRQASSLRGNRSMTATGQRQPRRIGRSAMPAHPIWSGCSTRGRPQRIGIGLAPRRGPAGSGFPADRHQAHEPHQPPAARDVHGMAFVVQGPGHLLHAVICCTP</sequence>
<gene>
    <name evidence="11" type="ORF">BDE18_4119</name>
    <name evidence="10" type="ORF">ESD82_08495</name>
</gene>
<evidence type="ECO:0000256" key="5">
    <source>
        <dbReference type="ARBA" id="ARBA00022692"/>
    </source>
</evidence>
<dbReference type="GO" id="GO:0022857">
    <property type="term" value="F:transmembrane transporter activity"/>
    <property type="evidence" value="ECO:0007669"/>
    <property type="project" value="InterPro"/>
</dbReference>
<keyword evidence="6 9" id="KW-1133">Transmembrane helix</keyword>
<feature type="transmembrane region" description="Helical" evidence="9">
    <location>
        <begin position="61"/>
        <end position="80"/>
    </location>
</feature>
<dbReference type="Gene3D" id="1.10.3470.10">
    <property type="entry name" value="ABC transporter involved in vitamin B12 uptake, BtuC"/>
    <property type="match status" value="1"/>
</dbReference>
<dbReference type="EMBL" id="CP044425">
    <property type="protein sequence ID" value="QFG36256.1"/>
    <property type="molecule type" value="Genomic_DNA"/>
</dbReference>
<geneLocation type="plasmid" evidence="10">
    <name>pPAN2</name>
</geneLocation>
<evidence type="ECO:0000313" key="11">
    <source>
        <dbReference type="EMBL" id="RKS43168.1"/>
    </source>
</evidence>
<organism evidence="10 13">
    <name type="scientific">Paracoccus pantotrophus</name>
    <name type="common">Thiosphaera pantotropha</name>
    <dbReference type="NCBI Taxonomy" id="82367"/>
    <lineage>
        <taxon>Bacteria</taxon>
        <taxon>Pseudomonadati</taxon>
        <taxon>Pseudomonadota</taxon>
        <taxon>Alphaproteobacteria</taxon>
        <taxon>Rhodobacterales</taxon>
        <taxon>Paracoccaceae</taxon>
        <taxon>Paracoccus</taxon>
    </lineage>
</organism>
<keyword evidence="3" id="KW-0813">Transport</keyword>
<dbReference type="Pfam" id="PF01032">
    <property type="entry name" value="FecCD"/>
    <property type="match status" value="1"/>
</dbReference>
<keyword evidence="5 9" id="KW-0812">Transmembrane</keyword>
<feature type="region of interest" description="Disordered" evidence="8">
    <location>
        <begin position="400"/>
        <end position="448"/>
    </location>
</feature>
<keyword evidence="10" id="KW-0614">Plasmid</keyword>
<proteinExistence type="inferred from homology"/>
<protein>
    <submittedName>
        <fullName evidence="11">FecCD transport family protein</fullName>
    </submittedName>
    <submittedName>
        <fullName evidence="10">Iron chelate uptake ABC transporter family permease subunit</fullName>
    </submittedName>
</protein>
<accession>A0AAE6TT57</accession>
<dbReference type="SUPFAM" id="SSF81345">
    <property type="entry name" value="ABC transporter involved in vitamin B12 uptake, BtuC"/>
    <property type="match status" value="1"/>
</dbReference>
<evidence type="ECO:0000256" key="6">
    <source>
        <dbReference type="ARBA" id="ARBA00022989"/>
    </source>
</evidence>
<evidence type="ECO:0000256" key="1">
    <source>
        <dbReference type="ARBA" id="ARBA00004651"/>
    </source>
</evidence>
<evidence type="ECO:0000313" key="12">
    <source>
        <dbReference type="Proteomes" id="UP000273626"/>
    </source>
</evidence>
<name>A0AAE6TT57_PARPN</name>
<feature type="compositionally biased region" description="Basic and acidic residues" evidence="8">
    <location>
        <begin position="435"/>
        <end position="444"/>
    </location>
</feature>
<evidence type="ECO:0000256" key="9">
    <source>
        <dbReference type="SAM" id="Phobius"/>
    </source>
</evidence>
<comment type="similarity">
    <text evidence="2">Belongs to the binding-protein-dependent transport system permease family. FecCD subfamily.</text>
</comment>
<comment type="subcellular location">
    <subcellularLocation>
        <location evidence="1">Cell membrane</location>
        <topology evidence="1">Multi-pass membrane protein</topology>
    </subcellularLocation>
</comment>
<dbReference type="AlphaFoldDB" id="A0AAE6TT57"/>